<sequence length="224" mass="25467">MLWRCVPGQARDSPVKHFCPDLSCRLTLWLAEKFEWCRLFQKEIRINNGDGSGLPVQVSTQPHILPRPEKAPHLPRRAPVCRGKARRPSIALLIYAPENDNDSSNQHTNAAQHIAANRYHCSVLYIQFYNRSGNRRQRTRHTAGLENRARWTIPSCAANASVQYTLRATPIQYLYLTTKAHLCRYVYTLRSSAAMAWSQVVMIIPSTRYNSTASVCSSSGCSHR</sequence>
<accession>A0A9P5ML44</accession>
<gene>
    <name evidence="1" type="ORF">DFH94DRAFT_340474</name>
</gene>
<reference evidence="1" key="1">
    <citation type="submission" date="2019-10" db="EMBL/GenBank/DDBJ databases">
        <authorList>
            <consortium name="DOE Joint Genome Institute"/>
            <person name="Kuo A."/>
            <person name="Miyauchi S."/>
            <person name="Kiss E."/>
            <person name="Drula E."/>
            <person name="Kohler A."/>
            <person name="Sanchez-Garcia M."/>
            <person name="Andreopoulos B."/>
            <person name="Barry K.W."/>
            <person name="Bonito G."/>
            <person name="Buee M."/>
            <person name="Carver A."/>
            <person name="Chen C."/>
            <person name="Cichocki N."/>
            <person name="Clum A."/>
            <person name="Culley D."/>
            <person name="Crous P.W."/>
            <person name="Fauchery L."/>
            <person name="Girlanda M."/>
            <person name="Hayes R."/>
            <person name="Keri Z."/>
            <person name="LaButti K."/>
            <person name="Lipzen A."/>
            <person name="Lombard V."/>
            <person name="Magnuson J."/>
            <person name="Maillard F."/>
            <person name="Morin E."/>
            <person name="Murat C."/>
            <person name="Nolan M."/>
            <person name="Ohm R."/>
            <person name="Pangilinan J."/>
            <person name="Pereira M."/>
            <person name="Perotto S."/>
            <person name="Peter M."/>
            <person name="Riley R."/>
            <person name="Sitrit Y."/>
            <person name="Stielow B."/>
            <person name="Szollosi G."/>
            <person name="Zifcakova L."/>
            <person name="Stursova M."/>
            <person name="Spatafora J.W."/>
            <person name="Tedersoo L."/>
            <person name="Vaario L.-M."/>
            <person name="Yamada A."/>
            <person name="Yan M."/>
            <person name="Wang P."/>
            <person name="Xu J."/>
            <person name="Bruns T."/>
            <person name="Baldrian P."/>
            <person name="Vilgalys R."/>
            <person name="Henrissat B."/>
            <person name="Grigoriev I.V."/>
            <person name="Hibbett D."/>
            <person name="Nagy L.G."/>
            <person name="Martin F.M."/>
        </authorList>
    </citation>
    <scope>NUCLEOTIDE SEQUENCE</scope>
    <source>
        <strain evidence="1">Prilba</strain>
    </source>
</reference>
<organism evidence="1 2">
    <name type="scientific">Russula ochroleuca</name>
    <dbReference type="NCBI Taxonomy" id="152965"/>
    <lineage>
        <taxon>Eukaryota</taxon>
        <taxon>Fungi</taxon>
        <taxon>Dikarya</taxon>
        <taxon>Basidiomycota</taxon>
        <taxon>Agaricomycotina</taxon>
        <taxon>Agaricomycetes</taxon>
        <taxon>Russulales</taxon>
        <taxon>Russulaceae</taxon>
        <taxon>Russula</taxon>
    </lineage>
</organism>
<name>A0A9P5ML44_9AGAM</name>
<protein>
    <submittedName>
        <fullName evidence="1">Uncharacterized protein</fullName>
    </submittedName>
</protein>
<dbReference type="AlphaFoldDB" id="A0A9P5ML44"/>
<comment type="caution">
    <text evidence="1">The sequence shown here is derived from an EMBL/GenBank/DDBJ whole genome shotgun (WGS) entry which is preliminary data.</text>
</comment>
<evidence type="ECO:0000313" key="1">
    <source>
        <dbReference type="EMBL" id="KAF8466557.1"/>
    </source>
</evidence>
<evidence type="ECO:0000313" key="2">
    <source>
        <dbReference type="Proteomes" id="UP000759537"/>
    </source>
</evidence>
<dbReference type="EMBL" id="WHVB01000040">
    <property type="protein sequence ID" value="KAF8466557.1"/>
    <property type="molecule type" value="Genomic_DNA"/>
</dbReference>
<reference evidence="1" key="2">
    <citation type="journal article" date="2020" name="Nat. Commun.">
        <title>Large-scale genome sequencing of mycorrhizal fungi provides insights into the early evolution of symbiotic traits.</title>
        <authorList>
            <person name="Miyauchi S."/>
            <person name="Kiss E."/>
            <person name="Kuo A."/>
            <person name="Drula E."/>
            <person name="Kohler A."/>
            <person name="Sanchez-Garcia M."/>
            <person name="Morin E."/>
            <person name="Andreopoulos B."/>
            <person name="Barry K.W."/>
            <person name="Bonito G."/>
            <person name="Buee M."/>
            <person name="Carver A."/>
            <person name="Chen C."/>
            <person name="Cichocki N."/>
            <person name="Clum A."/>
            <person name="Culley D."/>
            <person name="Crous P.W."/>
            <person name="Fauchery L."/>
            <person name="Girlanda M."/>
            <person name="Hayes R.D."/>
            <person name="Keri Z."/>
            <person name="LaButti K."/>
            <person name="Lipzen A."/>
            <person name="Lombard V."/>
            <person name="Magnuson J."/>
            <person name="Maillard F."/>
            <person name="Murat C."/>
            <person name="Nolan M."/>
            <person name="Ohm R.A."/>
            <person name="Pangilinan J."/>
            <person name="Pereira M.F."/>
            <person name="Perotto S."/>
            <person name="Peter M."/>
            <person name="Pfister S."/>
            <person name="Riley R."/>
            <person name="Sitrit Y."/>
            <person name="Stielow J.B."/>
            <person name="Szollosi G."/>
            <person name="Zifcakova L."/>
            <person name="Stursova M."/>
            <person name="Spatafora J.W."/>
            <person name="Tedersoo L."/>
            <person name="Vaario L.M."/>
            <person name="Yamada A."/>
            <person name="Yan M."/>
            <person name="Wang P."/>
            <person name="Xu J."/>
            <person name="Bruns T."/>
            <person name="Baldrian P."/>
            <person name="Vilgalys R."/>
            <person name="Dunand C."/>
            <person name="Henrissat B."/>
            <person name="Grigoriev I.V."/>
            <person name="Hibbett D."/>
            <person name="Nagy L.G."/>
            <person name="Martin F.M."/>
        </authorList>
    </citation>
    <scope>NUCLEOTIDE SEQUENCE</scope>
    <source>
        <strain evidence="1">Prilba</strain>
    </source>
</reference>
<dbReference type="Proteomes" id="UP000759537">
    <property type="component" value="Unassembled WGS sequence"/>
</dbReference>
<keyword evidence="2" id="KW-1185">Reference proteome</keyword>
<proteinExistence type="predicted"/>